<feature type="domain" description="DUF4142" evidence="2">
    <location>
        <begin position="62"/>
        <end position="195"/>
    </location>
</feature>
<accession>A0ABR8Z8A0</accession>
<dbReference type="RefSeq" id="WP_191735274.1">
    <property type="nucleotide sequence ID" value="NZ_JACYFS010000001.1"/>
</dbReference>
<organism evidence="3 4">
    <name type="scientific">Chryseobacterium caseinilyticum</name>
    <dbReference type="NCBI Taxonomy" id="2771428"/>
    <lineage>
        <taxon>Bacteria</taxon>
        <taxon>Pseudomonadati</taxon>
        <taxon>Bacteroidota</taxon>
        <taxon>Flavobacteriia</taxon>
        <taxon>Flavobacteriales</taxon>
        <taxon>Weeksellaceae</taxon>
        <taxon>Chryseobacterium group</taxon>
        <taxon>Chryseobacterium</taxon>
    </lineage>
</organism>
<feature type="region of interest" description="Disordered" evidence="1">
    <location>
        <begin position="21"/>
        <end position="40"/>
    </location>
</feature>
<dbReference type="PROSITE" id="PS51257">
    <property type="entry name" value="PROKAR_LIPOPROTEIN"/>
    <property type="match status" value="1"/>
</dbReference>
<dbReference type="Proteomes" id="UP000637299">
    <property type="component" value="Unassembled WGS sequence"/>
</dbReference>
<dbReference type="Pfam" id="PF13628">
    <property type="entry name" value="DUF4142"/>
    <property type="match status" value="1"/>
</dbReference>
<evidence type="ECO:0000313" key="4">
    <source>
        <dbReference type="Proteomes" id="UP000637299"/>
    </source>
</evidence>
<protein>
    <submittedName>
        <fullName evidence="3">DUF4142 domain-containing protein</fullName>
    </submittedName>
</protein>
<dbReference type="InterPro" id="IPR012347">
    <property type="entry name" value="Ferritin-like"/>
</dbReference>
<dbReference type="Gene3D" id="1.20.1260.10">
    <property type="match status" value="1"/>
</dbReference>
<sequence length="202" mass="21482">MKNSILTVFAVAALMSCDKKETKSTDMGTDSSGTEMTNDTMMKTGDSASTVTNANAATLSDQDKKFADAAAMGGMMEVMMGDLAKANGTNASVKSLGEMMATDHGKANDELKSWAATAGYTLPTSLDAEKQKMVDDLKTKKGADFDKMYAAAMVTDHKKDIAEFKMQSSSGMDASLKGFASKTLPTLEHHLMESEKVKASLK</sequence>
<comment type="caution">
    <text evidence="3">The sequence shown here is derived from an EMBL/GenBank/DDBJ whole genome shotgun (WGS) entry which is preliminary data.</text>
</comment>
<reference evidence="3 4" key="1">
    <citation type="submission" date="2020-09" db="EMBL/GenBank/DDBJ databases">
        <title>Genome seq and assembly of Chryseobacterium sp.</title>
        <authorList>
            <person name="Chhetri G."/>
        </authorList>
    </citation>
    <scope>NUCLEOTIDE SEQUENCE [LARGE SCALE GENOMIC DNA]</scope>
    <source>
        <strain evidence="3 4">GCR10</strain>
    </source>
</reference>
<name>A0ABR8Z8A0_9FLAO</name>
<keyword evidence="4" id="KW-1185">Reference proteome</keyword>
<gene>
    <name evidence="3" type="ORF">IC610_03565</name>
</gene>
<feature type="compositionally biased region" description="Polar residues" evidence="1">
    <location>
        <begin position="25"/>
        <end position="40"/>
    </location>
</feature>
<dbReference type="PANTHER" id="PTHR38593">
    <property type="entry name" value="BLR2558 PROTEIN"/>
    <property type="match status" value="1"/>
</dbReference>
<evidence type="ECO:0000259" key="2">
    <source>
        <dbReference type="Pfam" id="PF13628"/>
    </source>
</evidence>
<proteinExistence type="predicted"/>
<dbReference type="EMBL" id="JACYFS010000001">
    <property type="protein sequence ID" value="MBD8081499.1"/>
    <property type="molecule type" value="Genomic_DNA"/>
</dbReference>
<dbReference type="PANTHER" id="PTHR38593:SF1">
    <property type="entry name" value="BLR2558 PROTEIN"/>
    <property type="match status" value="1"/>
</dbReference>
<evidence type="ECO:0000313" key="3">
    <source>
        <dbReference type="EMBL" id="MBD8081499.1"/>
    </source>
</evidence>
<dbReference type="InterPro" id="IPR025419">
    <property type="entry name" value="DUF4142"/>
</dbReference>
<evidence type="ECO:0000256" key="1">
    <source>
        <dbReference type="SAM" id="MobiDB-lite"/>
    </source>
</evidence>